<dbReference type="Proteomes" id="UP000006753">
    <property type="component" value="Unassembled WGS sequence"/>
</dbReference>
<dbReference type="OrthoDB" id="4478691at2759"/>
<dbReference type="KEGG" id="mbe:MBM_06796"/>
<dbReference type="AlphaFoldDB" id="K1WCE0"/>
<reference evidence="1 2" key="1">
    <citation type="journal article" date="2012" name="BMC Genomics">
        <title>Sequencing the genome of Marssonina brunnea reveals fungus-poplar co-evolution.</title>
        <authorList>
            <person name="Zhu S."/>
            <person name="Cao Y.-Z."/>
            <person name="Jiang C."/>
            <person name="Tan B.-Y."/>
            <person name="Wang Z."/>
            <person name="Feng S."/>
            <person name="Zhang L."/>
            <person name="Su X.-H."/>
            <person name="Brejova B."/>
            <person name="Vinar T."/>
            <person name="Xu M."/>
            <person name="Wang M.-X."/>
            <person name="Zhang S.-G."/>
            <person name="Huang M.-R."/>
            <person name="Wu R."/>
            <person name="Zhou Y."/>
        </authorList>
    </citation>
    <scope>NUCLEOTIDE SEQUENCE [LARGE SCALE GENOMIC DNA]</scope>
    <source>
        <strain evidence="1 2">MB_m1</strain>
    </source>
</reference>
<sequence length="362" mass="41910">MPSLVKRLRWIYKHACKDAFELEMDIEEGEILGDEVLALHAEWRSTLRTFEESNEYLICKFQTRSNTSQELRANIVQLQKLKLSARYGDMFAIACKMVRNRAQESNLAGAPLLEGYWTDISRRLRQEQPKWELLMKTRKHEEGTITLHQTLLEACNGTGFELDDIITIIYMYSDSNEEMHSNLLPLVQDVSPISIATELDNGLNDLPAIIPPGNLEYLQILQTLINAMIDSWFVKYLGFEKKTERWTPTPALNELMDYVAATESDIMKQLERYKKAEVEVIKTFRMRLAPEKLGVEFKEAYQKLEEMSEMVIAQPVSKREASANYTVQEAKAKRQKTLWKKLTTTTHKRYLLVMSGRRSSVG</sequence>
<dbReference type="GeneID" id="18762731"/>
<evidence type="ECO:0000313" key="1">
    <source>
        <dbReference type="EMBL" id="EKD15035.1"/>
    </source>
</evidence>
<protein>
    <submittedName>
        <fullName evidence="1">Uncharacterized protein</fullName>
    </submittedName>
</protein>
<dbReference type="HOGENOM" id="CLU_765209_0_0_1"/>
<gene>
    <name evidence="1" type="ORF">MBM_06796</name>
</gene>
<keyword evidence="2" id="KW-1185">Reference proteome</keyword>
<dbReference type="InParanoid" id="K1WCE0"/>
<name>K1WCE0_MARBU</name>
<dbReference type="EMBL" id="JH921443">
    <property type="protein sequence ID" value="EKD15035.1"/>
    <property type="molecule type" value="Genomic_DNA"/>
</dbReference>
<accession>K1WCE0</accession>
<proteinExistence type="predicted"/>
<organism evidence="1 2">
    <name type="scientific">Marssonina brunnea f. sp. multigermtubi (strain MB_m1)</name>
    <name type="common">Marssonina leaf spot fungus</name>
    <dbReference type="NCBI Taxonomy" id="1072389"/>
    <lineage>
        <taxon>Eukaryota</taxon>
        <taxon>Fungi</taxon>
        <taxon>Dikarya</taxon>
        <taxon>Ascomycota</taxon>
        <taxon>Pezizomycotina</taxon>
        <taxon>Leotiomycetes</taxon>
        <taxon>Helotiales</taxon>
        <taxon>Drepanopezizaceae</taxon>
        <taxon>Drepanopeziza</taxon>
    </lineage>
</organism>
<evidence type="ECO:0000313" key="2">
    <source>
        <dbReference type="Proteomes" id="UP000006753"/>
    </source>
</evidence>